<sequence>MFTLNINGENVVAMSDKSLLLFLRDDLRITSVKDGCSEGACGTCTVLVDGKALKACVQKVSKFVGRRILTVEGLSEREKAVYEHCFGEAGAVQCGFCIPGMIISAKALLDVNANPTPGDVKKAIKGNICRCTGYKKIEEAILRAADYFRDKLEIPSTPRELKVAQKFKRIDVTEKVNGTGVFVDDLVLPGMIYAKAVRSKYPRAIVEKIDISKAEAHPDCVKILLAKDVPNNLIGHAKQDWDVMIAQGGTTRYVGDALALVATYHKDKLEEVCQLVEIDYTELEPITCPTDALKADAPLIHEDGNVMSRASLQRGNAAEAIKNSKYVVTRKYKTPFQEHGFLEPECAIALPEGEDGIFLYSGSQSVYDEQREISMMLEIPPEKVHCRTQLVGGGFGGKEDMSVQHHAALMAWHTKKPVKVKFSRQESLDYHTKRHAMELEFTTACDENGYLTGMKGVIIADTGAYASLGGPVLHRACTHAAGPYNYQNIDIFGMSVYTNNVVGGAFRGFGVTQSCFATENNINLLAEMVGISPWEMRYRNAIRPGQILPNGQVADESVAMAECLAAVKDVYESNPYAGLAIGFKNSGTGVGKKDIGRCILSIEEGKVHIRTSAACMGQGIGTMCATVLCQTTGIDPALIVHERADTLRTPNSGTSTASRQTVVTGEAVRRVSEKLKAELDQGLTLADLEGKEFYGDYSAQTDPMGAVKENPISHVSYSYGAQVVILNETGKIEKVVAAFDVGTPVNIQSVEGQIEGGIVMGLGYAVTEEFKVEGGYPKTKLGTLGLMRATEVPDLEVILVQGKGKIPETYGAKGVGELCLIPTAPACSHAYYRLDGKFRAQLPLQDTFYKKPPTK</sequence>
<dbReference type="InterPro" id="IPR000674">
    <property type="entry name" value="Ald_Oxase/Xan_DH_a/b"/>
</dbReference>
<evidence type="ECO:0000313" key="7">
    <source>
        <dbReference type="Proteomes" id="UP000198656"/>
    </source>
</evidence>
<evidence type="ECO:0000256" key="3">
    <source>
        <dbReference type="ARBA" id="ARBA00023002"/>
    </source>
</evidence>
<evidence type="ECO:0000256" key="2">
    <source>
        <dbReference type="ARBA" id="ARBA00022723"/>
    </source>
</evidence>
<dbReference type="InterPro" id="IPR036856">
    <property type="entry name" value="Ald_Oxase/Xan_DH_a/b_sf"/>
</dbReference>
<dbReference type="InterPro" id="IPR036884">
    <property type="entry name" value="2Fe-2S-bd_dom_sf"/>
</dbReference>
<proteinExistence type="inferred from homology"/>
<dbReference type="PROSITE" id="PS51085">
    <property type="entry name" value="2FE2S_FER_2"/>
    <property type="match status" value="1"/>
</dbReference>
<dbReference type="EMBL" id="FNCP01000023">
    <property type="protein sequence ID" value="SDH96777.1"/>
    <property type="molecule type" value="Genomic_DNA"/>
</dbReference>
<dbReference type="Pfam" id="PF00111">
    <property type="entry name" value="Fer2"/>
    <property type="match status" value="1"/>
</dbReference>
<keyword evidence="2" id="KW-0479">Metal-binding</keyword>
<dbReference type="InterPro" id="IPR001041">
    <property type="entry name" value="2Fe-2S_ferredoxin-type"/>
</dbReference>
<dbReference type="InterPro" id="IPR012675">
    <property type="entry name" value="Beta-grasp_dom_sf"/>
</dbReference>
<dbReference type="PROSITE" id="PS00197">
    <property type="entry name" value="2FE2S_FER_1"/>
    <property type="match status" value="1"/>
</dbReference>
<dbReference type="Pfam" id="PF01799">
    <property type="entry name" value="Fer2_2"/>
    <property type="match status" value="1"/>
</dbReference>
<keyword evidence="7" id="KW-1185">Reference proteome</keyword>
<dbReference type="InterPro" id="IPR037165">
    <property type="entry name" value="AldOxase/xan_DH_Mopterin-bd_sf"/>
</dbReference>
<dbReference type="NCBIfam" id="TIGR03311">
    <property type="entry name" value="Se_dep_XDH"/>
    <property type="match status" value="1"/>
</dbReference>
<evidence type="ECO:0000313" key="6">
    <source>
        <dbReference type="EMBL" id="SDH96777.1"/>
    </source>
</evidence>
<dbReference type="GO" id="GO:0051537">
    <property type="term" value="F:2 iron, 2 sulfur cluster binding"/>
    <property type="evidence" value="ECO:0007669"/>
    <property type="project" value="InterPro"/>
</dbReference>
<evidence type="ECO:0000259" key="5">
    <source>
        <dbReference type="PROSITE" id="PS51085"/>
    </source>
</evidence>
<dbReference type="AlphaFoldDB" id="A0A1G8GQZ9"/>
<feature type="domain" description="2Fe-2S ferredoxin-type" evidence="5">
    <location>
        <begin position="1"/>
        <end position="74"/>
    </location>
</feature>
<organism evidence="6 7">
    <name type="scientific">Desulfosporosinus hippei DSM 8344</name>
    <dbReference type="NCBI Taxonomy" id="1121419"/>
    <lineage>
        <taxon>Bacteria</taxon>
        <taxon>Bacillati</taxon>
        <taxon>Bacillota</taxon>
        <taxon>Clostridia</taxon>
        <taxon>Eubacteriales</taxon>
        <taxon>Desulfitobacteriaceae</taxon>
        <taxon>Desulfosporosinus</taxon>
    </lineage>
</organism>
<accession>A0A1G8GQZ9</accession>
<dbReference type="OrthoDB" id="9759099at2"/>
<dbReference type="InterPro" id="IPR016208">
    <property type="entry name" value="Ald_Oxase/xanthine_DH-like"/>
</dbReference>
<dbReference type="RefSeq" id="WP_092334894.1">
    <property type="nucleotide sequence ID" value="NZ_FNCP01000023.1"/>
</dbReference>
<dbReference type="GO" id="GO:0016491">
    <property type="term" value="F:oxidoreductase activity"/>
    <property type="evidence" value="ECO:0007669"/>
    <property type="project" value="UniProtKB-KW"/>
</dbReference>
<dbReference type="SMART" id="SM01008">
    <property type="entry name" value="Ald_Xan_dh_C"/>
    <property type="match status" value="1"/>
</dbReference>
<keyword evidence="3" id="KW-0560">Oxidoreductase</keyword>
<dbReference type="InterPro" id="IPR002888">
    <property type="entry name" value="2Fe-2S-bd"/>
</dbReference>
<dbReference type="Gene3D" id="3.90.1170.50">
    <property type="entry name" value="Aldehyde oxidase/xanthine dehydrogenase, a/b hammerhead"/>
    <property type="match status" value="1"/>
</dbReference>
<dbReference type="PANTHER" id="PTHR11908:SF157">
    <property type="entry name" value="XANTHINE DEHYDROGENASE SUBUNIT D-RELATED"/>
    <property type="match status" value="1"/>
</dbReference>
<dbReference type="Proteomes" id="UP000198656">
    <property type="component" value="Unassembled WGS sequence"/>
</dbReference>
<dbReference type="InterPro" id="IPR046867">
    <property type="entry name" value="AldOxase/xan_DH_MoCoBD2"/>
</dbReference>
<reference evidence="7" key="1">
    <citation type="submission" date="2016-10" db="EMBL/GenBank/DDBJ databases">
        <authorList>
            <person name="Varghese N."/>
            <person name="Submissions S."/>
        </authorList>
    </citation>
    <scope>NUCLEOTIDE SEQUENCE [LARGE SCALE GENOMIC DNA]</scope>
    <source>
        <strain evidence="7">DSM 8344</strain>
    </source>
</reference>
<dbReference type="InterPro" id="IPR008274">
    <property type="entry name" value="AldOxase/xan_DH_MoCoBD1"/>
</dbReference>
<dbReference type="GO" id="GO:0005506">
    <property type="term" value="F:iron ion binding"/>
    <property type="evidence" value="ECO:0007669"/>
    <property type="project" value="InterPro"/>
</dbReference>
<dbReference type="SUPFAM" id="SSF54292">
    <property type="entry name" value="2Fe-2S ferredoxin-like"/>
    <property type="match status" value="1"/>
</dbReference>
<dbReference type="SUPFAM" id="SSF56003">
    <property type="entry name" value="Molybdenum cofactor-binding domain"/>
    <property type="match status" value="1"/>
</dbReference>
<keyword evidence="4" id="KW-0408">Iron</keyword>
<dbReference type="Pfam" id="PF01315">
    <property type="entry name" value="Ald_Xan_dh_C"/>
    <property type="match status" value="1"/>
</dbReference>
<dbReference type="SUPFAM" id="SSF54665">
    <property type="entry name" value="CO dehydrogenase molybdoprotein N-domain-like"/>
    <property type="match status" value="1"/>
</dbReference>
<comment type="similarity">
    <text evidence="1">Belongs to the xanthine dehydrogenase family.</text>
</comment>
<dbReference type="InterPro" id="IPR006058">
    <property type="entry name" value="2Fe2S_fd_BS"/>
</dbReference>
<dbReference type="InterPro" id="IPR017697">
    <property type="entry name" value="Xdh"/>
</dbReference>
<dbReference type="InterPro" id="IPR036010">
    <property type="entry name" value="2Fe-2S_ferredoxin-like_sf"/>
</dbReference>
<dbReference type="Gene3D" id="3.30.365.10">
    <property type="entry name" value="Aldehyde oxidase/xanthine dehydrogenase, molybdopterin binding domain"/>
    <property type="match status" value="5"/>
</dbReference>
<dbReference type="Gene3D" id="1.10.150.120">
    <property type="entry name" value="[2Fe-2S]-binding domain"/>
    <property type="match status" value="1"/>
</dbReference>
<name>A0A1G8GQZ9_9FIRM</name>
<evidence type="ECO:0000256" key="1">
    <source>
        <dbReference type="ARBA" id="ARBA00006849"/>
    </source>
</evidence>
<dbReference type="Pfam" id="PF02738">
    <property type="entry name" value="MoCoBD_1"/>
    <property type="match status" value="1"/>
</dbReference>
<evidence type="ECO:0000256" key="4">
    <source>
        <dbReference type="ARBA" id="ARBA00023004"/>
    </source>
</evidence>
<dbReference type="PANTHER" id="PTHR11908">
    <property type="entry name" value="XANTHINE DEHYDROGENASE"/>
    <property type="match status" value="1"/>
</dbReference>
<gene>
    <name evidence="6" type="ORF">SAMN05443529_12326</name>
</gene>
<dbReference type="STRING" id="1121419.SAMN05443529_12326"/>
<dbReference type="SUPFAM" id="SSF47741">
    <property type="entry name" value="CO dehydrogenase ISP C-domain like"/>
    <property type="match status" value="1"/>
</dbReference>
<dbReference type="Pfam" id="PF20256">
    <property type="entry name" value="MoCoBD_2"/>
    <property type="match status" value="1"/>
</dbReference>
<dbReference type="Gene3D" id="3.10.20.30">
    <property type="match status" value="1"/>
</dbReference>
<protein>
    <submittedName>
        <fullName evidence="6">Selenium-dependent xanthine dehydrogenase</fullName>
    </submittedName>
</protein>